<dbReference type="KEGG" id="rei:IE4771_PC00335"/>
<evidence type="ECO:0000313" key="2">
    <source>
        <dbReference type="EMBL" id="AIC30460.1"/>
    </source>
</evidence>
<dbReference type="InterPro" id="IPR006750">
    <property type="entry name" value="YdcZ"/>
</dbReference>
<geneLocation type="plasmid" evidence="2 3">
    <name>pRetIE4771c</name>
</geneLocation>
<evidence type="ECO:0000256" key="1">
    <source>
        <dbReference type="SAM" id="Phobius"/>
    </source>
</evidence>
<dbReference type="HOGENOM" id="CLU_068878_5_0_5"/>
<dbReference type="PANTHER" id="PTHR34821:SF2">
    <property type="entry name" value="INNER MEMBRANE PROTEIN YDCZ"/>
    <property type="match status" value="1"/>
</dbReference>
<evidence type="ECO:0000313" key="3">
    <source>
        <dbReference type="Proteomes" id="UP000027180"/>
    </source>
</evidence>
<proteinExistence type="predicted"/>
<feature type="transmembrane region" description="Helical" evidence="1">
    <location>
        <begin position="74"/>
        <end position="96"/>
    </location>
</feature>
<reference evidence="2 3" key="1">
    <citation type="submission" date="2013-12" db="EMBL/GenBank/DDBJ databases">
        <title>Complete genome sequence of Rhizobium etli bv. mimosae IE4771.</title>
        <authorList>
            <person name="Bustos P."/>
            <person name="Santamaria R.I."/>
            <person name="Lozano L."/>
            <person name="Ormeno-Orrillo E."/>
            <person name="Rogel M.A."/>
            <person name="Romero D."/>
            <person name="Cevallos M.A."/>
            <person name="Martinez-Romero E."/>
            <person name="Gonzalez V."/>
        </authorList>
    </citation>
    <scope>NUCLEOTIDE SEQUENCE [LARGE SCALE GENOMIC DNA]</scope>
    <source>
        <strain evidence="2 3">IE4771</strain>
        <plasmid evidence="3">Plasmid pRetIE4771c</plasmid>
    </source>
</reference>
<keyword evidence="1" id="KW-0472">Membrane</keyword>
<dbReference type="OrthoDB" id="4244824at2"/>
<organism evidence="2 3">
    <name type="scientific">Rhizobium etli bv. mimosae str. IE4771</name>
    <dbReference type="NCBI Taxonomy" id="1432050"/>
    <lineage>
        <taxon>Bacteria</taxon>
        <taxon>Pseudomonadati</taxon>
        <taxon>Pseudomonadota</taxon>
        <taxon>Alphaproteobacteria</taxon>
        <taxon>Hyphomicrobiales</taxon>
        <taxon>Rhizobiaceae</taxon>
        <taxon>Rhizobium/Agrobacterium group</taxon>
        <taxon>Rhizobium</taxon>
    </lineage>
</organism>
<feature type="transmembrane region" description="Helical" evidence="1">
    <location>
        <begin position="140"/>
        <end position="160"/>
    </location>
</feature>
<feature type="transmembrane region" description="Helical" evidence="1">
    <location>
        <begin position="42"/>
        <end position="62"/>
    </location>
</feature>
<name>A0A060IEI8_RHIET</name>
<dbReference type="GO" id="GO:0005886">
    <property type="term" value="C:plasma membrane"/>
    <property type="evidence" value="ECO:0007669"/>
    <property type="project" value="TreeGrafter"/>
</dbReference>
<feature type="transmembrane region" description="Helical" evidence="1">
    <location>
        <begin position="108"/>
        <end position="128"/>
    </location>
</feature>
<evidence type="ECO:0008006" key="4">
    <source>
        <dbReference type="Google" id="ProtNLM"/>
    </source>
</evidence>
<accession>A0A060IEI8</accession>
<dbReference type="RefSeq" id="WP_010059456.1">
    <property type="nucleotide sequence ID" value="NZ_CP006989.1"/>
</dbReference>
<dbReference type="PANTHER" id="PTHR34821">
    <property type="entry name" value="INNER MEMBRANE PROTEIN YDCZ"/>
    <property type="match status" value="1"/>
</dbReference>
<dbReference type="EMBL" id="CP006989">
    <property type="protein sequence ID" value="AIC30460.1"/>
    <property type="molecule type" value="Genomic_DNA"/>
</dbReference>
<dbReference type="AlphaFoldDB" id="A0A060IEI8"/>
<sequence>MTIDAARTPHPIYFAGAFATGGLLTFMVHLNGELARYGNPLFSSWTAHGTGIVAAVILLLLVHRRRRPKPQQSLRAPIWAYFGGISGAATVMLTSMTVNSPLGLSGTLALGLAGQVVFSVAADSWGLFGLPKRHPDRRDIAALGLVVAGAALIILFGRGAA</sequence>
<feature type="transmembrane region" description="Helical" evidence="1">
    <location>
        <begin position="12"/>
        <end position="30"/>
    </location>
</feature>
<gene>
    <name evidence="2" type="ORF">IE4771_PC00335</name>
</gene>
<dbReference type="Proteomes" id="UP000027180">
    <property type="component" value="Plasmid pRetIE4771c"/>
</dbReference>
<protein>
    <recommendedName>
        <fullName evidence="4">DMT superfamily inner membrane transporter protein</fullName>
    </recommendedName>
</protein>
<dbReference type="InterPro" id="IPR037185">
    <property type="entry name" value="EmrE-like"/>
</dbReference>
<dbReference type="SUPFAM" id="SSF103481">
    <property type="entry name" value="Multidrug resistance efflux transporter EmrE"/>
    <property type="match status" value="1"/>
</dbReference>
<keyword evidence="2" id="KW-0614">Plasmid</keyword>
<keyword evidence="1" id="KW-0812">Transmembrane</keyword>
<keyword evidence="1" id="KW-1133">Transmembrane helix</keyword>
<dbReference type="Pfam" id="PF04657">
    <property type="entry name" value="DMT_YdcZ"/>
    <property type="match status" value="1"/>
</dbReference>